<accession>A0A3M7RTR5</accession>
<gene>
    <name evidence="1" type="ORF">BpHYR1_017101</name>
</gene>
<keyword evidence="2" id="KW-1185">Reference proteome</keyword>
<sequence length="196" mass="22777">MNETALFYQLQPNQTISNRSVYGQKVSLKRSIVPKKHIVLENGAVKNNLVLYSADLKSGFLIIILYFLKPTFLNLHKITRNLLVKLLDQLYLEEQVQNIFLCYQKTKPFMSKTYSLNETKLSWVNVCEKIINNCFQHVDIFAYKSSKISEQLDFNTFIDFENGVETGESLTDKDLISIALDVYEPCELNLENYIEQ</sequence>
<proteinExistence type="predicted"/>
<evidence type="ECO:0000313" key="2">
    <source>
        <dbReference type="Proteomes" id="UP000276133"/>
    </source>
</evidence>
<reference evidence="1 2" key="1">
    <citation type="journal article" date="2018" name="Sci. Rep.">
        <title>Genomic signatures of local adaptation to the degree of environmental predictability in rotifers.</title>
        <authorList>
            <person name="Franch-Gras L."/>
            <person name="Hahn C."/>
            <person name="Garcia-Roger E.M."/>
            <person name="Carmona M.J."/>
            <person name="Serra M."/>
            <person name="Gomez A."/>
        </authorList>
    </citation>
    <scope>NUCLEOTIDE SEQUENCE [LARGE SCALE GENOMIC DNA]</scope>
    <source>
        <strain evidence="1">HYR1</strain>
    </source>
</reference>
<evidence type="ECO:0000313" key="1">
    <source>
        <dbReference type="EMBL" id="RNA26953.1"/>
    </source>
</evidence>
<organism evidence="1 2">
    <name type="scientific">Brachionus plicatilis</name>
    <name type="common">Marine rotifer</name>
    <name type="synonym">Brachionus muelleri</name>
    <dbReference type="NCBI Taxonomy" id="10195"/>
    <lineage>
        <taxon>Eukaryota</taxon>
        <taxon>Metazoa</taxon>
        <taxon>Spiralia</taxon>
        <taxon>Gnathifera</taxon>
        <taxon>Rotifera</taxon>
        <taxon>Eurotatoria</taxon>
        <taxon>Monogononta</taxon>
        <taxon>Pseudotrocha</taxon>
        <taxon>Ploima</taxon>
        <taxon>Brachionidae</taxon>
        <taxon>Brachionus</taxon>
    </lineage>
</organism>
<dbReference type="AlphaFoldDB" id="A0A3M7RTR5"/>
<dbReference type="EMBL" id="REGN01002631">
    <property type="protein sequence ID" value="RNA26953.1"/>
    <property type="molecule type" value="Genomic_DNA"/>
</dbReference>
<dbReference type="Proteomes" id="UP000276133">
    <property type="component" value="Unassembled WGS sequence"/>
</dbReference>
<comment type="caution">
    <text evidence="1">The sequence shown here is derived from an EMBL/GenBank/DDBJ whole genome shotgun (WGS) entry which is preliminary data.</text>
</comment>
<name>A0A3M7RTR5_BRAPC</name>
<protein>
    <submittedName>
        <fullName evidence="1">Uncharacterized protein</fullName>
    </submittedName>
</protein>